<dbReference type="RefSeq" id="WP_212696302.1">
    <property type="nucleotide sequence ID" value="NZ_CP058649.1"/>
</dbReference>
<accession>A0A8J8MFW7</accession>
<name>A0A8J8MFW7_9FIRM</name>
<protein>
    <submittedName>
        <fullName evidence="3">Uncharacterized protein</fullName>
    </submittedName>
</protein>
<gene>
    <name evidence="3" type="ORF">HZI73_00310</name>
</gene>
<evidence type="ECO:0000313" key="4">
    <source>
        <dbReference type="Proteomes" id="UP000683246"/>
    </source>
</evidence>
<feature type="signal peptide" evidence="2">
    <location>
        <begin position="1"/>
        <end position="22"/>
    </location>
</feature>
<dbReference type="Proteomes" id="UP000683246">
    <property type="component" value="Chromosome"/>
</dbReference>
<dbReference type="PROSITE" id="PS51257">
    <property type="entry name" value="PROKAR_LIPOPROTEIN"/>
    <property type="match status" value="1"/>
</dbReference>
<dbReference type="KEGG" id="vpy:HZI73_00310"/>
<evidence type="ECO:0000256" key="1">
    <source>
        <dbReference type="SAM" id="MobiDB-lite"/>
    </source>
</evidence>
<organism evidence="3 4">
    <name type="scientific">Vallitalea pronyensis</name>
    <dbReference type="NCBI Taxonomy" id="1348613"/>
    <lineage>
        <taxon>Bacteria</taxon>
        <taxon>Bacillati</taxon>
        <taxon>Bacillota</taxon>
        <taxon>Clostridia</taxon>
        <taxon>Lachnospirales</taxon>
        <taxon>Vallitaleaceae</taxon>
        <taxon>Vallitalea</taxon>
    </lineage>
</organism>
<keyword evidence="2" id="KW-0732">Signal</keyword>
<evidence type="ECO:0000313" key="3">
    <source>
        <dbReference type="EMBL" id="QUI20844.1"/>
    </source>
</evidence>
<dbReference type="AlphaFoldDB" id="A0A8J8MFW7"/>
<feature type="chain" id="PRO_5039151800" evidence="2">
    <location>
        <begin position="23"/>
        <end position="263"/>
    </location>
</feature>
<keyword evidence="4" id="KW-1185">Reference proteome</keyword>
<reference evidence="3" key="1">
    <citation type="submission" date="2020-07" db="EMBL/GenBank/DDBJ databases">
        <title>Vallitalea pronyensis genome.</title>
        <authorList>
            <person name="Postec A."/>
        </authorList>
    </citation>
    <scope>NUCLEOTIDE SEQUENCE</scope>
    <source>
        <strain evidence="3">FatNI3</strain>
    </source>
</reference>
<feature type="region of interest" description="Disordered" evidence="1">
    <location>
        <begin position="33"/>
        <end position="65"/>
    </location>
</feature>
<evidence type="ECO:0000256" key="2">
    <source>
        <dbReference type="SAM" id="SignalP"/>
    </source>
</evidence>
<feature type="compositionally biased region" description="Acidic residues" evidence="1">
    <location>
        <begin position="36"/>
        <end position="59"/>
    </location>
</feature>
<dbReference type="EMBL" id="CP058649">
    <property type="protein sequence ID" value="QUI20844.1"/>
    <property type="molecule type" value="Genomic_DNA"/>
</dbReference>
<sequence length="263" mass="29502">MTSIIRKIILATCMLGITAGLIGCTGLNSYDNEDKVPDEDGTNIEDNTDEGNNDDESTDDNNTMNEPYSEELAQYFPAQEGMAFNYSGTVEYGQLLTVDQVTKEDHQLALSFMGEIEDVSGGEGLSKEERSLEVSYVITHDAVKEIVKNETIRFSQSNMKEHVVLKTPIEEGNKWTQKVTIDNKSYDAETTITEVSNDEKGKSMVKTETKIADMADYPDETYKEIRTYKEGKGLSEFHKVILLNVEEGDITPFEFGYTLFEAE</sequence>
<proteinExistence type="predicted"/>